<protein>
    <submittedName>
        <fullName evidence="9">MFS transporter</fullName>
    </submittedName>
</protein>
<dbReference type="GO" id="GO:0005886">
    <property type="term" value="C:plasma membrane"/>
    <property type="evidence" value="ECO:0007669"/>
    <property type="project" value="UniProtKB-SubCell"/>
</dbReference>
<accession>A0A511WNB2</accession>
<feature type="transmembrane region" description="Helical" evidence="8">
    <location>
        <begin position="139"/>
        <end position="159"/>
    </location>
</feature>
<keyword evidence="3" id="KW-1003">Cell membrane</keyword>
<feature type="transmembrane region" description="Helical" evidence="8">
    <location>
        <begin position="165"/>
        <end position="183"/>
    </location>
</feature>
<dbReference type="SUPFAM" id="SSF103473">
    <property type="entry name" value="MFS general substrate transporter"/>
    <property type="match status" value="1"/>
</dbReference>
<evidence type="ECO:0000313" key="10">
    <source>
        <dbReference type="Proteomes" id="UP000321886"/>
    </source>
</evidence>
<comment type="caution">
    <text evidence="9">The sequence shown here is derived from an EMBL/GenBank/DDBJ whole genome shotgun (WGS) entry which is preliminary data.</text>
</comment>
<evidence type="ECO:0000313" key="9">
    <source>
        <dbReference type="EMBL" id="GEN52547.1"/>
    </source>
</evidence>
<evidence type="ECO:0000256" key="3">
    <source>
        <dbReference type="ARBA" id="ARBA00022475"/>
    </source>
</evidence>
<evidence type="ECO:0000256" key="8">
    <source>
        <dbReference type="SAM" id="Phobius"/>
    </source>
</evidence>
<dbReference type="PANTHER" id="PTHR43266">
    <property type="entry name" value="MACROLIDE-EFFLUX PROTEIN"/>
    <property type="match status" value="1"/>
</dbReference>
<keyword evidence="5 8" id="KW-1133">Transmembrane helix</keyword>
<keyword evidence="10" id="KW-1185">Reference proteome</keyword>
<evidence type="ECO:0000256" key="4">
    <source>
        <dbReference type="ARBA" id="ARBA00022692"/>
    </source>
</evidence>
<dbReference type="OrthoDB" id="9775268at2"/>
<dbReference type="Gene3D" id="1.20.1250.20">
    <property type="entry name" value="MFS general substrate transporter like domains"/>
    <property type="match status" value="1"/>
</dbReference>
<keyword evidence="4 8" id="KW-0812">Transmembrane</keyword>
<sequence>MIRHHSYRFLFYSGIVNGIGDRFSQVAVLTLLLQLTGSGVAVGMALGLRVIPYLLLSPLGGKLADRFHKKWMLVLTDVFRLPFALSFLLVDTKEMVWLVFVGMFILACGEAVYQPVRKSFIATIVDKEDLLKVNGWEQLLLGAVLIAGSITGGLVAYIFGTSFAFWLNGLSFIAAALLVLPLKENRTLSVFDKRESTKRVRWEGWIMFVFAIQLVGATMDGAFNVLISVYGAETFQLGELGVGFLYGALGTGLVASFFFSSKIKSYGLPLCLALLIVEGMLHMIASRMTLFPGLWLTFVSIALTGGVLGAFLDAFLMRNVKAGEEGRVFGWFESWTNVQLGLMMFASGWFLDAFSARTLGMWGGGICITGGVLLLFFYFLFNRKQTFASVEKGSDVSYGNKERKKNDKNQDDG</sequence>
<feature type="transmembrane region" description="Helical" evidence="8">
    <location>
        <begin position="291"/>
        <end position="316"/>
    </location>
</feature>
<feature type="compositionally biased region" description="Basic and acidic residues" evidence="7">
    <location>
        <begin position="400"/>
        <end position="413"/>
    </location>
</feature>
<feature type="transmembrane region" description="Helical" evidence="8">
    <location>
        <begin position="204"/>
        <end position="228"/>
    </location>
</feature>
<dbReference type="InterPro" id="IPR036259">
    <property type="entry name" value="MFS_trans_sf"/>
</dbReference>
<evidence type="ECO:0000256" key="5">
    <source>
        <dbReference type="ARBA" id="ARBA00022989"/>
    </source>
</evidence>
<evidence type="ECO:0000256" key="7">
    <source>
        <dbReference type="SAM" id="MobiDB-lite"/>
    </source>
</evidence>
<dbReference type="GO" id="GO:0022857">
    <property type="term" value="F:transmembrane transporter activity"/>
    <property type="evidence" value="ECO:0007669"/>
    <property type="project" value="InterPro"/>
</dbReference>
<gene>
    <name evidence="9" type="ORF">HFA01_08090</name>
</gene>
<evidence type="ECO:0000256" key="2">
    <source>
        <dbReference type="ARBA" id="ARBA00022448"/>
    </source>
</evidence>
<keyword evidence="6 8" id="KW-0472">Membrane</keyword>
<dbReference type="InterPro" id="IPR011701">
    <property type="entry name" value="MFS"/>
</dbReference>
<feature type="transmembrane region" description="Helical" evidence="8">
    <location>
        <begin position="95"/>
        <end position="113"/>
    </location>
</feature>
<dbReference type="Pfam" id="PF07690">
    <property type="entry name" value="MFS_1"/>
    <property type="match status" value="1"/>
</dbReference>
<feature type="transmembrane region" description="Helical" evidence="8">
    <location>
        <begin position="240"/>
        <end position="259"/>
    </location>
</feature>
<keyword evidence="2" id="KW-0813">Transport</keyword>
<feature type="region of interest" description="Disordered" evidence="7">
    <location>
        <begin position="392"/>
        <end position="413"/>
    </location>
</feature>
<dbReference type="PANTHER" id="PTHR43266:SF2">
    <property type="entry name" value="MAJOR FACILITATOR SUPERFAMILY (MFS) PROFILE DOMAIN-CONTAINING PROTEIN"/>
    <property type="match status" value="1"/>
</dbReference>
<proteinExistence type="predicted"/>
<organism evidence="9 10">
    <name type="scientific">Halobacillus faecis</name>
    <dbReference type="NCBI Taxonomy" id="360184"/>
    <lineage>
        <taxon>Bacteria</taxon>
        <taxon>Bacillati</taxon>
        <taxon>Bacillota</taxon>
        <taxon>Bacilli</taxon>
        <taxon>Bacillales</taxon>
        <taxon>Bacillaceae</taxon>
        <taxon>Halobacillus</taxon>
    </lineage>
</organism>
<evidence type="ECO:0000256" key="1">
    <source>
        <dbReference type="ARBA" id="ARBA00004651"/>
    </source>
</evidence>
<comment type="subcellular location">
    <subcellularLocation>
        <location evidence="1">Cell membrane</location>
        <topology evidence="1">Multi-pass membrane protein</topology>
    </subcellularLocation>
</comment>
<feature type="transmembrane region" description="Helical" evidence="8">
    <location>
        <begin position="362"/>
        <end position="381"/>
    </location>
</feature>
<reference evidence="9 10" key="1">
    <citation type="submission" date="2019-07" db="EMBL/GenBank/DDBJ databases">
        <title>Whole genome shotgun sequence of Halobacillus faecis NBRC 103569.</title>
        <authorList>
            <person name="Hosoyama A."/>
            <person name="Uohara A."/>
            <person name="Ohji S."/>
            <person name="Ichikawa N."/>
        </authorList>
    </citation>
    <scope>NUCLEOTIDE SEQUENCE [LARGE SCALE GENOMIC DNA]</scope>
    <source>
        <strain evidence="9 10">NBRC 103569</strain>
    </source>
</reference>
<feature type="transmembrane region" description="Helical" evidence="8">
    <location>
        <begin position="266"/>
        <end position="285"/>
    </location>
</feature>
<evidence type="ECO:0000256" key="6">
    <source>
        <dbReference type="ARBA" id="ARBA00023136"/>
    </source>
</evidence>
<dbReference type="AlphaFoldDB" id="A0A511WNB2"/>
<feature type="transmembrane region" description="Helical" evidence="8">
    <location>
        <begin position="328"/>
        <end position="350"/>
    </location>
</feature>
<dbReference type="RefSeq" id="WP_146813444.1">
    <property type="nucleotide sequence ID" value="NZ_BJYD01000006.1"/>
</dbReference>
<name>A0A511WNB2_9BACI</name>
<dbReference type="CDD" id="cd06173">
    <property type="entry name" value="MFS_MefA_like"/>
    <property type="match status" value="1"/>
</dbReference>
<dbReference type="Proteomes" id="UP000321886">
    <property type="component" value="Unassembled WGS sequence"/>
</dbReference>
<dbReference type="EMBL" id="BJYD01000006">
    <property type="protein sequence ID" value="GEN52547.1"/>
    <property type="molecule type" value="Genomic_DNA"/>
</dbReference>